<proteinExistence type="inferred from homology"/>
<accession>A0A1Q3EHS8</accession>
<dbReference type="AlphaFoldDB" id="A0A1Q3EHS8"/>
<evidence type="ECO:0000313" key="4">
    <source>
        <dbReference type="Proteomes" id="UP000188533"/>
    </source>
</evidence>
<gene>
    <name evidence="3" type="ORF">LENED_008724</name>
</gene>
<dbReference type="PANTHER" id="PTHR24321:SF8">
    <property type="entry name" value="ESTRADIOL 17-BETA-DEHYDROGENASE 8-RELATED"/>
    <property type="match status" value="1"/>
</dbReference>
<keyword evidence="2" id="KW-0560">Oxidoreductase</keyword>
<sequence>MGLDLELQDIHVLVTGASGGIGLETVKLFLEQGAKVTAHYNSNSTSLHSLGSQFSSKQLFAAQSELTSVSSVESVFASAQAHFGLPVQILVVNHGIWPPQDTPIWEMELEQWKRTIDVNLTASFLVTKHFLRCLTKADVKDEDKAKANIVYVGSTAGRFGEKGHSDYAASKSALMYGLTLTLKNEIVKIAPQGRVNCVAPGWVRTPLAEDALRDPDVVYRALATTPLKKIATTYDTAMQVVLLSSTKVSGHVTGQIVNVAGGMEGRLLNKPDDI</sequence>
<dbReference type="SUPFAM" id="SSF51735">
    <property type="entry name" value="NAD(P)-binding Rossmann-fold domains"/>
    <property type="match status" value="1"/>
</dbReference>
<evidence type="ECO:0000256" key="2">
    <source>
        <dbReference type="ARBA" id="ARBA00023002"/>
    </source>
</evidence>
<reference evidence="3 4" key="2">
    <citation type="submission" date="2017-02" db="EMBL/GenBank/DDBJ databases">
        <title>A genome survey and senescence transcriptome analysis in Lentinula edodes.</title>
        <authorList>
            <person name="Sakamoto Y."/>
            <person name="Nakade K."/>
            <person name="Sato S."/>
            <person name="Yoshida Y."/>
            <person name="Miyazaki K."/>
            <person name="Natsume S."/>
            <person name="Konno N."/>
        </authorList>
    </citation>
    <scope>NUCLEOTIDE SEQUENCE [LARGE SCALE GENOMIC DNA]</scope>
    <source>
        <strain evidence="3 4">NBRC 111202</strain>
    </source>
</reference>
<dbReference type="Gene3D" id="3.40.50.720">
    <property type="entry name" value="NAD(P)-binding Rossmann-like Domain"/>
    <property type="match status" value="1"/>
</dbReference>
<evidence type="ECO:0000256" key="1">
    <source>
        <dbReference type="ARBA" id="ARBA00006484"/>
    </source>
</evidence>
<comment type="similarity">
    <text evidence="1">Belongs to the short-chain dehydrogenases/reductases (SDR) family.</text>
</comment>
<dbReference type="InterPro" id="IPR036291">
    <property type="entry name" value="NAD(P)-bd_dom_sf"/>
</dbReference>
<organism evidence="3 4">
    <name type="scientific">Lentinula edodes</name>
    <name type="common">Shiitake mushroom</name>
    <name type="synonym">Lentinus edodes</name>
    <dbReference type="NCBI Taxonomy" id="5353"/>
    <lineage>
        <taxon>Eukaryota</taxon>
        <taxon>Fungi</taxon>
        <taxon>Dikarya</taxon>
        <taxon>Basidiomycota</taxon>
        <taxon>Agaricomycotina</taxon>
        <taxon>Agaricomycetes</taxon>
        <taxon>Agaricomycetidae</taxon>
        <taxon>Agaricales</taxon>
        <taxon>Marasmiineae</taxon>
        <taxon>Omphalotaceae</taxon>
        <taxon>Lentinula</taxon>
    </lineage>
</organism>
<dbReference type="CDD" id="cd05233">
    <property type="entry name" value="SDR_c"/>
    <property type="match status" value="1"/>
</dbReference>
<protein>
    <submittedName>
        <fullName evidence="3">Nad dependent epimerase dehydratase family protein</fullName>
    </submittedName>
</protein>
<comment type="caution">
    <text evidence="3">The sequence shown here is derived from an EMBL/GenBank/DDBJ whole genome shotgun (WGS) entry which is preliminary data.</text>
</comment>
<keyword evidence="4" id="KW-1185">Reference proteome</keyword>
<dbReference type="GO" id="GO:0016491">
    <property type="term" value="F:oxidoreductase activity"/>
    <property type="evidence" value="ECO:0007669"/>
    <property type="project" value="UniProtKB-KW"/>
</dbReference>
<reference evidence="3 4" key="1">
    <citation type="submission" date="2016-08" db="EMBL/GenBank/DDBJ databases">
        <authorList>
            <consortium name="Lentinula edodes genome sequencing consortium"/>
            <person name="Sakamoto Y."/>
            <person name="Nakade K."/>
            <person name="Sato S."/>
            <person name="Yoshida Y."/>
            <person name="Miyazaki K."/>
            <person name="Natsume S."/>
            <person name="Konno N."/>
        </authorList>
    </citation>
    <scope>NUCLEOTIDE SEQUENCE [LARGE SCALE GENOMIC DNA]</scope>
    <source>
        <strain evidence="3 4">NBRC 111202</strain>
    </source>
</reference>
<dbReference type="STRING" id="5353.A0A1Q3EHS8"/>
<dbReference type="Proteomes" id="UP000188533">
    <property type="component" value="Unassembled WGS sequence"/>
</dbReference>
<dbReference type="EMBL" id="BDGU01000348">
    <property type="protein sequence ID" value="GAW06778.1"/>
    <property type="molecule type" value="Genomic_DNA"/>
</dbReference>
<name>A0A1Q3EHS8_LENED</name>
<evidence type="ECO:0000313" key="3">
    <source>
        <dbReference type="EMBL" id="GAW06778.1"/>
    </source>
</evidence>
<dbReference type="PRINTS" id="PR00081">
    <property type="entry name" value="GDHRDH"/>
</dbReference>
<dbReference type="InterPro" id="IPR002347">
    <property type="entry name" value="SDR_fam"/>
</dbReference>
<dbReference type="PANTHER" id="PTHR24321">
    <property type="entry name" value="DEHYDROGENASES, SHORT CHAIN"/>
    <property type="match status" value="1"/>
</dbReference>
<dbReference type="Pfam" id="PF00106">
    <property type="entry name" value="adh_short"/>
    <property type="match status" value="1"/>
</dbReference>